<name>A0A835IJE0_9MAGN</name>
<dbReference type="InterPro" id="IPR011989">
    <property type="entry name" value="ARM-like"/>
</dbReference>
<dbReference type="AlphaFoldDB" id="A0A835IJE0"/>
<dbReference type="SUPFAM" id="SSF48371">
    <property type="entry name" value="ARM repeat"/>
    <property type="match status" value="1"/>
</dbReference>
<keyword evidence="3" id="KW-1185">Reference proteome</keyword>
<dbReference type="InterPro" id="IPR016024">
    <property type="entry name" value="ARM-type_fold"/>
</dbReference>
<dbReference type="InterPro" id="IPR013878">
    <property type="entry name" value="Mo25"/>
</dbReference>
<reference evidence="2 3" key="1">
    <citation type="submission" date="2020-10" db="EMBL/GenBank/DDBJ databases">
        <title>The Coptis chinensis genome and diversification of protoberbering-type alkaloids.</title>
        <authorList>
            <person name="Wang B."/>
            <person name="Shu S."/>
            <person name="Song C."/>
            <person name="Liu Y."/>
        </authorList>
    </citation>
    <scope>NUCLEOTIDE SEQUENCE [LARGE SCALE GENOMIC DNA]</scope>
    <source>
        <strain evidence="2">HL-2020</strain>
        <tissue evidence="2">Leaf</tissue>
    </source>
</reference>
<dbReference type="Proteomes" id="UP000631114">
    <property type="component" value="Unassembled WGS sequence"/>
</dbReference>
<dbReference type="PANTHER" id="PTHR10182:SF12">
    <property type="entry name" value="OS07G0585100 PROTEIN"/>
    <property type="match status" value="1"/>
</dbReference>
<evidence type="ECO:0000313" key="3">
    <source>
        <dbReference type="Proteomes" id="UP000631114"/>
    </source>
</evidence>
<comment type="similarity">
    <text evidence="1">Belongs to the Mo25 family.</text>
</comment>
<dbReference type="Gene3D" id="1.25.10.10">
    <property type="entry name" value="Leucine-rich Repeat Variant"/>
    <property type="match status" value="2"/>
</dbReference>
<dbReference type="EMBL" id="JADFTS010000002">
    <property type="protein sequence ID" value="KAF9618975.1"/>
    <property type="molecule type" value="Genomic_DNA"/>
</dbReference>
<dbReference type="Pfam" id="PF08569">
    <property type="entry name" value="Mo25"/>
    <property type="match status" value="1"/>
</dbReference>
<comment type="caution">
    <text evidence="2">The sequence shown here is derived from an EMBL/GenBank/DDBJ whole genome shotgun (WGS) entry which is preliminary data.</text>
</comment>
<protein>
    <submittedName>
        <fullName evidence="2">Uncharacterized protein</fullName>
    </submittedName>
</protein>
<dbReference type="OrthoDB" id="609103at2759"/>
<sequence length="213" mass="25040">MKSIFKSKPKTPAENVCRTQDLLVFLNTNNSSTTFSEAKRENKLLELSQHIRELKHILFGSTESEPVRKLAAWPTKEFFKKNTQLLRLLIIFIPKMNLRACNDATQVVANLQRECIHQQSIARYVLESKHHMKKFFWFMNLPNFEIASDVSSTFKELMTRHKSIVAEFLTKNHDWFFVEYNSKLLENPNYITVRQGVTLSERCYVIALQILRL</sequence>
<dbReference type="GO" id="GO:0035556">
    <property type="term" value="P:intracellular signal transduction"/>
    <property type="evidence" value="ECO:0007669"/>
    <property type="project" value="TreeGrafter"/>
</dbReference>
<accession>A0A835IJE0</accession>
<dbReference type="GO" id="GO:0043539">
    <property type="term" value="F:protein serine/threonine kinase activator activity"/>
    <property type="evidence" value="ECO:0007669"/>
    <property type="project" value="TreeGrafter"/>
</dbReference>
<gene>
    <name evidence="2" type="ORF">IFM89_002970</name>
</gene>
<evidence type="ECO:0000256" key="1">
    <source>
        <dbReference type="ARBA" id="ARBA00011012"/>
    </source>
</evidence>
<proteinExistence type="inferred from homology"/>
<organism evidence="2 3">
    <name type="scientific">Coptis chinensis</name>
    <dbReference type="NCBI Taxonomy" id="261450"/>
    <lineage>
        <taxon>Eukaryota</taxon>
        <taxon>Viridiplantae</taxon>
        <taxon>Streptophyta</taxon>
        <taxon>Embryophyta</taxon>
        <taxon>Tracheophyta</taxon>
        <taxon>Spermatophyta</taxon>
        <taxon>Magnoliopsida</taxon>
        <taxon>Ranunculales</taxon>
        <taxon>Ranunculaceae</taxon>
        <taxon>Coptidoideae</taxon>
        <taxon>Coptis</taxon>
    </lineage>
</organism>
<evidence type="ECO:0000313" key="2">
    <source>
        <dbReference type="EMBL" id="KAF9618975.1"/>
    </source>
</evidence>
<dbReference type="PANTHER" id="PTHR10182">
    <property type="entry name" value="CALCIUM-BINDING PROTEIN 39-RELATED"/>
    <property type="match status" value="1"/>
</dbReference>